<organism evidence="3 4">
    <name type="scientific">Gloeomargarita lithophora Alchichica-D10</name>
    <dbReference type="NCBI Taxonomy" id="1188229"/>
    <lineage>
        <taxon>Bacteria</taxon>
        <taxon>Bacillati</taxon>
        <taxon>Cyanobacteriota</taxon>
        <taxon>Cyanophyceae</taxon>
        <taxon>Gloeomargaritales</taxon>
        <taxon>Gloeomargaritaceae</taxon>
        <taxon>Gloeomargarita</taxon>
    </lineage>
</organism>
<feature type="compositionally biased region" description="Basic and acidic residues" evidence="1">
    <location>
        <begin position="89"/>
        <end position="106"/>
    </location>
</feature>
<dbReference type="Pfam" id="PF14261">
    <property type="entry name" value="DUF4351"/>
    <property type="match status" value="1"/>
</dbReference>
<sequence>PAQQSLGGDLLRLMVLPPAQVVAVGQDLLRRIRQDGTPDDYVEWVVETLVRRFPRSTRSKIMEMLSLVELKQTRFYQEVYQEGTQAGEAKGRQEGEAKGRQEGEIQGRRTEGMTLIVRLLQRKVGSLTPAQVKHIQSLSLEQLESLGEALLDFTVQGDLDDWLESFPTG</sequence>
<protein>
    <recommendedName>
        <fullName evidence="2">DUF4351 domain-containing protein</fullName>
    </recommendedName>
</protein>
<evidence type="ECO:0000259" key="2">
    <source>
        <dbReference type="Pfam" id="PF14261"/>
    </source>
</evidence>
<feature type="region of interest" description="Disordered" evidence="1">
    <location>
        <begin position="86"/>
        <end position="106"/>
    </location>
</feature>
<dbReference type="InterPro" id="IPR025587">
    <property type="entry name" value="DUF4351"/>
</dbReference>
<dbReference type="AlphaFoldDB" id="A0A1J0A9Q0"/>
<dbReference type="PANTHER" id="PTHR35586">
    <property type="entry name" value="SLL1691 PROTEIN"/>
    <property type="match status" value="1"/>
</dbReference>
<gene>
    <name evidence="3" type="ORF">GlitD10_0345</name>
</gene>
<keyword evidence="4" id="KW-1185">Reference proteome</keyword>
<evidence type="ECO:0000313" key="3">
    <source>
        <dbReference type="EMBL" id="APB32654.1"/>
    </source>
</evidence>
<proteinExistence type="predicted"/>
<dbReference type="KEGG" id="glt:GlitD10_0345.1"/>
<feature type="domain" description="DUF4351" evidence="2">
    <location>
        <begin position="106"/>
        <end position="163"/>
    </location>
</feature>
<name>A0A1J0A9Q0_9CYAN</name>
<dbReference type="RefSeq" id="WP_172819628.1">
    <property type="nucleotide sequence ID" value="NZ_CP017675.1"/>
</dbReference>
<dbReference type="Proteomes" id="UP000180235">
    <property type="component" value="Chromosome"/>
</dbReference>
<evidence type="ECO:0000256" key="1">
    <source>
        <dbReference type="SAM" id="MobiDB-lite"/>
    </source>
</evidence>
<feature type="non-terminal residue" evidence="3">
    <location>
        <position position="1"/>
    </location>
</feature>
<reference evidence="3 4" key="1">
    <citation type="submission" date="2016-10" db="EMBL/GenBank/DDBJ databases">
        <title>Description of Gloeomargarita lithophora gen. nov., sp. nov., a thylakoid-bearing basal-branching cyanobacterium with intracellular carbonates, and proposal for Gloeomargaritales ord. nov.</title>
        <authorList>
            <person name="Moreira D."/>
            <person name="Tavera R."/>
            <person name="Benzerara K."/>
            <person name="Skouri-Panet F."/>
            <person name="Couradeau E."/>
            <person name="Gerard E."/>
            <person name="Loussert C."/>
            <person name="Novelo E."/>
            <person name="Zivanovic Y."/>
            <person name="Lopez-Garcia P."/>
        </authorList>
    </citation>
    <scope>NUCLEOTIDE SEQUENCE [LARGE SCALE GENOMIC DNA]</scope>
    <source>
        <strain evidence="3 4">D10</strain>
    </source>
</reference>
<dbReference type="PANTHER" id="PTHR35586:SF2">
    <property type="entry name" value="SLL1542 PROTEIN"/>
    <property type="match status" value="1"/>
</dbReference>
<evidence type="ECO:0000313" key="4">
    <source>
        <dbReference type="Proteomes" id="UP000180235"/>
    </source>
</evidence>
<accession>A0A1J0A9Q0</accession>
<dbReference type="EMBL" id="CP017675">
    <property type="protein sequence ID" value="APB32654.1"/>
    <property type="molecule type" value="Genomic_DNA"/>
</dbReference>